<evidence type="ECO:0000313" key="1">
    <source>
        <dbReference type="EMBL" id="VDP38283.1"/>
    </source>
</evidence>
<dbReference type="WBParaSite" id="HPBE_0002335701-mRNA-1">
    <property type="protein sequence ID" value="HPBE_0002335701-mRNA-1"/>
    <property type="gene ID" value="HPBE_0002335701"/>
</dbReference>
<accession>A0A3P8GV73</accession>
<evidence type="ECO:0000313" key="3">
    <source>
        <dbReference type="WBParaSite" id="HPBE_0002335701-mRNA-1"/>
    </source>
</evidence>
<accession>A0A183GKY7</accession>
<evidence type="ECO:0000313" key="2">
    <source>
        <dbReference type="Proteomes" id="UP000050761"/>
    </source>
</evidence>
<proteinExistence type="predicted"/>
<gene>
    <name evidence="1" type="ORF">HPBE_LOCUS23356</name>
</gene>
<keyword evidence="2" id="KW-1185">Reference proteome</keyword>
<dbReference type="InterPro" id="IPR029044">
    <property type="entry name" value="Nucleotide-diphossugar_trans"/>
</dbReference>
<dbReference type="AlphaFoldDB" id="A0A183GKY7"/>
<reference evidence="1 2" key="1">
    <citation type="submission" date="2018-11" db="EMBL/GenBank/DDBJ databases">
        <authorList>
            <consortium name="Pathogen Informatics"/>
        </authorList>
    </citation>
    <scope>NUCLEOTIDE SEQUENCE [LARGE SCALE GENOMIC DNA]</scope>
</reference>
<dbReference type="Proteomes" id="UP000050761">
    <property type="component" value="Unassembled WGS sequence"/>
</dbReference>
<dbReference type="Gene3D" id="3.90.550.10">
    <property type="entry name" value="Spore Coat Polysaccharide Biosynthesis Protein SpsA, Chain A"/>
    <property type="match status" value="1"/>
</dbReference>
<reference evidence="3" key="2">
    <citation type="submission" date="2019-09" db="UniProtKB">
        <authorList>
            <consortium name="WormBaseParasite"/>
        </authorList>
    </citation>
    <scope>IDENTIFICATION</scope>
</reference>
<name>A0A183GKY7_HELPZ</name>
<dbReference type="OrthoDB" id="5858053at2759"/>
<sequence>MLASEHHVVGIKHRPRDELLKISCDGIHNDNKEKCRFEMLKRTEKDWKMDGLNSLSYRLLHVKYRKLYTHILVDLLEGKERFKVEQRICKNEKQFKKYPA</sequence>
<protein>
    <submittedName>
        <fullName evidence="1 3">Uncharacterized protein</fullName>
    </submittedName>
</protein>
<organism evidence="2 3">
    <name type="scientific">Heligmosomoides polygyrus</name>
    <name type="common">Parasitic roundworm</name>
    <dbReference type="NCBI Taxonomy" id="6339"/>
    <lineage>
        <taxon>Eukaryota</taxon>
        <taxon>Metazoa</taxon>
        <taxon>Ecdysozoa</taxon>
        <taxon>Nematoda</taxon>
        <taxon>Chromadorea</taxon>
        <taxon>Rhabditida</taxon>
        <taxon>Rhabditina</taxon>
        <taxon>Rhabditomorpha</taxon>
        <taxon>Strongyloidea</taxon>
        <taxon>Heligmosomidae</taxon>
        <taxon>Heligmosomoides</taxon>
    </lineage>
</organism>
<dbReference type="EMBL" id="UZAH01034974">
    <property type="protein sequence ID" value="VDP38283.1"/>
    <property type="molecule type" value="Genomic_DNA"/>
</dbReference>